<dbReference type="Pfam" id="PF07724">
    <property type="entry name" value="AAA_2"/>
    <property type="match status" value="1"/>
</dbReference>
<dbReference type="InterPro" id="IPR001270">
    <property type="entry name" value="ClpA/B"/>
</dbReference>
<keyword evidence="5" id="KW-0143">Chaperone</keyword>
<keyword evidence="2 6" id="KW-0677">Repeat</keyword>
<evidence type="ECO:0000256" key="2">
    <source>
        <dbReference type="ARBA" id="ARBA00022737"/>
    </source>
</evidence>
<dbReference type="Gene3D" id="1.10.8.60">
    <property type="match status" value="1"/>
</dbReference>
<dbReference type="InterPro" id="IPR036628">
    <property type="entry name" value="Clp_N_dom_sf"/>
</dbReference>
<keyword evidence="3" id="KW-0547">Nucleotide-binding</keyword>
<keyword evidence="10" id="KW-1185">Reference proteome</keyword>
<dbReference type="PRINTS" id="PR00300">
    <property type="entry name" value="CLPPROTEASEA"/>
</dbReference>
<dbReference type="Gene3D" id="1.10.1780.10">
    <property type="entry name" value="Clp, N-terminal domain"/>
    <property type="match status" value="1"/>
</dbReference>
<keyword evidence="4" id="KW-0067">ATP-binding</keyword>
<reference evidence="9 10" key="1">
    <citation type="journal article" date="2024" name="Proc. Natl. Acad. Sci. U.S.A.">
        <title>The evolutionary genomics of adaptation to stress in wild rhizobium bacteria.</title>
        <authorList>
            <person name="Kehlet-Delgado H."/>
            <person name="Montoya A.P."/>
            <person name="Jensen K.T."/>
            <person name="Wendlandt C.E."/>
            <person name="Dexheimer C."/>
            <person name="Roberts M."/>
            <person name="Torres Martinez L."/>
            <person name="Friesen M.L."/>
            <person name="Griffitts J.S."/>
            <person name="Porter S.S."/>
        </authorList>
    </citation>
    <scope>NUCLEOTIDE SEQUENCE [LARGE SCALE GENOMIC DNA]</scope>
    <source>
        <strain evidence="9 10">M0641</strain>
    </source>
</reference>
<dbReference type="SUPFAM" id="SSF52540">
    <property type="entry name" value="P-loop containing nucleoside triphosphate hydrolases"/>
    <property type="match status" value="2"/>
</dbReference>
<dbReference type="NCBIfam" id="TIGR03345">
    <property type="entry name" value="VI_ClpV1"/>
    <property type="match status" value="1"/>
</dbReference>
<feature type="compositionally biased region" description="Low complexity" evidence="7">
    <location>
        <begin position="522"/>
        <end position="531"/>
    </location>
</feature>
<evidence type="ECO:0000259" key="8">
    <source>
        <dbReference type="PROSITE" id="PS51903"/>
    </source>
</evidence>
<dbReference type="RefSeq" id="WP_352557397.1">
    <property type="nucleotide sequence ID" value="NZ_JAMYQB010000005.1"/>
</dbReference>
<dbReference type="InterPro" id="IPR004176">
    <property type="entry name" value="Clp_R_N"/>
</dbReference>
<feature type="region of interest" description="Disordered" evidence="7">
    <location>
        <begin position="522"/>
        <end position="560"/>
    </location>
</feature>
<dbReference type="PROSITE" id="PS51903">
    <property type="entry name" value="CLP_R"/>
    <property type="match status" value="1"/>
</dbReference>
<dbReference type="Gene3D" id="3.40.50.300">
    <property type="entry name" value="P-loop containing nucleotide triphosphate hydrolases"/>
    <property type="match status" value="3"/>
</dbReference>
<organism evidence="9 10">
    <name type="scientific">Mesorhizobium caraganae</name>
    <dbReference type="NCBI Taxonomy" id="483206"/>
    <lineage>
        <taxon>Bacteria</taxon>
        <taxon>Pseudomonadati</taxon>
        <taxon>Pseudomonadota</taxon>
        <taxon>Alphaproteobacteria</taxon>
        <taxon>Hyphomicrobiales</taxon>
        <taxon>Phyllobacteriaceae</taxon>
        <taxon>Mesorhizobium</taxon>
    </lineage>
</organism>
<dbReference type="EMBL" id="JAMYQB010000005">
    <property type="protein sequence ID" value="MER9404155.1"/>
    <property type="molecule type" value="Genomic_DNA"/>
</dbReference>
<dbReference type="PROSITE" id="PS00870">
    <property type="entry name" value="CLPAB_1"/>
    <property type="match status" value="1"/>
</dbReference>
<dbReference type="Pfam" id="PF00004">
    <property type="entry name" value="AAA"/>
    <property type="match status" value="1"/>
</dbReference>
<evidence type="ECO:0000256" key="5">
    <source>
        <dbReference type="ARBA" id="ARBA00023186"/>
    </source>
</evidence>
<accession>A0ABV1YWL6</accession>
<dbReference type="InterPro" id="IPR018368">
    <property type="entry name" value="ClpA/B_CS1"/>
</dbReference>
<evidence type="ECO:0000313" key="10">
    <source>
        <dbReference type="Proteomes" id="UP001433071"/>
    </source>
</evidence>
<dbReference type="CDD" id="cd19499">
    <property type="entry name" value="RecA-like_ClpB_Hsp104-like"/>
    <property type="match status" value="1"/>
</dbReference>
<dbReference type="PANTHER" id="PTHR11638">
    <property type="entry name" value="ATP-DEPENDENT CLP PROTEASE"/>
    <property type="match status" value="1"/>
</dbReference>
<proteinExistence type="inferred from homology"/>
<gene>
    <name evidence="9" type="primary">tssH</name>
    <name evidence="9" type="ORF">NKI36_08835</name>
</gene>
<dbReference type="Pfam" id="PF10431">
    <property type="entry name" value="ClpB_D2-small"/>
    <property type="match status" value="1"/>
</dbReference>
<dbReference type="InterPro" id="IPR017729">
    <property type="entry name" value="ATPase_T6SS_ClpV1"/>
</dbReference>
<protein>
    <submittedName>
        <fullName evidence="9">Type VI secretion system ATPase TssH</fullName>
    </submittedName>
</protein>
<name>A0ABV1YWL6_9HYPH</name>
<comment type="similarity">
    <text evidence="1">Belongs to the ClpA/ClpB family.</text>
</comment>
<evidence type="ECO:0000256" key="4">
    <source>
        <dbReference type="ARBA" id="ARBA00022840"/>
    </source>
</evidence>
<dbReference type="SUPFAM" id="SSF81923">
    <property type="entry name" value="Double Clp-N motif"/>
    <property type="match status" value="1"/>
</dbReference>
<dbReference type="InterPro" id="IPR027417">
    <property type="entry name" value="P-loop_NTPase"/>
</dbReference>
<dbReference type="SMART" id="SM00382">
    <property type="entry name" value="AAA"/>
    <property type="match status" value="2"/>
</dbReference>
<dbReference type="InterPro" id="IPR050130">
    <property type="entry name" value="ClpA_ClpB"/>
</dbReference>
<dbReference type="InterPro" id="IPR003593">
    <property type="entry name" value="AAA+_ATPase"/>
</dbReference>
<feature type="domain" description="Clp R" evidence="8">
    <location>
        <begin position="16"/>
        <end position="157"/>
    </location>
</feature>
<evidence type="ECO:0000256" key="1">
    <source>
        <dbReference type="ARBA" id="ARBA00008675"/>
    </source>
</evidence>
<dbReference type="InterPro" id="IPR003959">
    <property type="entry name" value="ATPase_AAA_core"/>
</dbReference>
<sequence length="937" mass="100502">MEQRRSSQGFKRKELVGKLNPVCLRAFKAAADSAKLRGNPYVELVHFIEQLVLSERSDVQMILADAGIDASRLTSDMTRAVDKLPYGATSIEEFSDHIFHAIQEAWSLAGLQFKADEVRSAHIILACLKTPVLEGLVSKISAEFDKIDADAVIARFAEVVEGSLEAGAAAAAPPAAEAPRRAPGGDSALAKYATDLTQRAHDGKIDPVVGRDPEIRQIIDILMRRRQNNPILTGEAGVGKTAVVEGFALRIAQGDVPPPLQGISVRMLDVGLMQAGASVKGEFEKRLKAVIDEVQSSETPVILFIDEAHTLIGAGGAAGTGDAANLLKPALARGELRTIAATTWAEYKQHIEKDPALTRRFQVVKIDEPSEAVAVLMLRGVAGVLEQHHEVQILDEAIEAAVALSHRYIPARQLPDKAVSLLDTACARVAVSQHATPAEVEDILRRRQALEVESGIIGREAAIGIEVADRQARVEAGLAETETTLAAAEARWEREKALVAEILELRARLRGEGVPLDEVATAEADAETAAPDAEKTKVPRAEPPKAETSKPEKPKAKAAKAKAEALADAEAAPTDPAADLARLRQLMAELATAQGETPLILPSVDRNAVAAVVQDWTGIPTGRMLSSQTEKALKLATTLSERVVGQDHAMEMIAKRVQTSRAGLGAPEKPVGVFLLCGPSGVGKTETALALAEMLYGGEQNLISINMSEFQEAHTVSTLKGAPPGYVGYGKGGILTEAVRRKPYSVILLDEVEKAHPDVHEIFFQVFDKGMMDDSEGRRIDFKNTLILLTSNVGSEVIMERTQNGTVRAGLDGLDAALRAPLLKVFPAAFLGRVVTIPYYPLSDSMIEAITRHQFGKIARRLRASHDAELVIGDGVMALVKARCTEIESGGRMIDAILTNTLLPELSRGVLNRSLDGEKMTKVTVSASADGFAYSFE</sequence>
<feature type="compositionally biased region" description="Basic and acidic residues" evidence="7">
    <location>
        <begin position="532"/>
        <end position="560"/>
    </location>
</feature>
<dbReference type="InterPro" id="IPR041546">
    <property type="entry name" value="ClpA/ClpB_AAA_lid"/>
</dbReference>
<dbReference type="CDD" id="cd00009">
    <property type="entry name" value="AAA"/>
    <property type="match status" value="1"/>
</dbReference>
<dbReference type="SMART" id="SM01086">
    <property type="entry name" value="ClpB_D2-small"/>
    <property type="match status" value="1"/>
</dbReference>
<evidence type="ECO:0000313" key="9">
    <source>
        <dbReference type="EMBL" id="MER9404155.1"/>
    </source>
</evidence>
<dbReference type="PANTHER" id="PTHR11638:SF184">
    <property type="entry name" value="ATPASE WITH CHAPERONE ACTIVITY"/>
    <property type="match status" value="1"/>
</dbReference>
<dbReference type="Pfam" id="PF02861">
    <property type="entry name" value="Clp_N"/>
    <property type="match status" value="1"/>
</dbReference>
<dbReference type="Pfam" id="PF17871">
    <property type="entry name" value="AAA_lid_9"/>
    <property type="match status" value="1"/>
</dbReference>
<dbReference type="InterPro" id="IPR019489">
    <property type="entry name" value="Clp_ATPase_C"/>
</dbReference>
<comment type="caution">
    <text evidence="9">The sequence shown here is derived from an EMBL/GenBank/DDBJ whole genome shotgun (WGS) entry which is preliminary data.</text>
</comment>
<evidence type="ECO:0000256" key="3">
    <source>
        <dbReference type="ARBA" id="ARBA00022741"/>
    </source>
</evidence>
<evidence type="ECO:0000256" key="7">
    <source>
        <dbReference type="SAM" id="MobiDB-lite"/>
    </source>
</evidence>
<dbReference type="Proteomes" id="UP001433071">
    <property type="component" value="Unassembled WGS sequence"/>
</dbReference>
<evidence type="ECO:0000256" key="6">
    <source>
        <dbReference type="PROSITE-ProRule" id="PRU01251"/>
    </source>
</evidence>